<accession>K2GNA4</accession>
<dbReference type="GO" id="GO:0016787">
    <property type="term" value="F:hydrolase activity"/>
    <property type="evidence" value="ECO:0007669"/>
    <property type="project" value="UniProtKB-UniRule"/>
</dbReference>
<proteinExistence type="predicted"/>
<gene>
    <name evidence="4" type="ORF">OCGS_1637</name>
</gene>
<dbReference type="PROSITE" id="PS51635">
    <property type="entry name" value="PNPLA"/>
    <property type="match status" value="1"/>
</dbReference>
<evidence type="ECO:0000313" key="5">
    <source>
        <dbReference type="Proteomes" id="UP000006765"/>
    </source>
</evidence>
<comment type="caution">
    <text evidence="2">Lacks conserved residue(s) required for the propagation of feature annotation.</text>
</comment>
<dbReference type="STRING" id="1231392.OCGS_1637"/>
<dbReference type="Gene3D" id="3.40.1090.10">
    <property type="entry name" value="Cytosolic phospholipase A2 catalytic domain"/>
    <property type="match status" value="1"/>
</dbReference>
<dbReference type="Pfam" id="PF01734">
    <property type="entry name" value="Patatin"/>
    <property type="match status" value="1"/>
</dbReference>
<keyword evidence="2" id="KW-0378">Hydrolase</keyword>
<keyword evidence="5" id="KW-1185">Reference proteome</keyword>
<organism evidence="4 5">
    <name type="scientific">Oceaniovalibus guishaninsula JLT2003</name>
    <dbReference type="NCBI Taxonomy" id="1231392"/>
    <lineage>
        <taxon>Bacteria</taxon>
        <taxon>Pseudomonadati</taxon>
        <taxon>Pseudomonadota</taxon>
        <taxon>Alphaproteobacteria</taxon>
        <taxon>Rhodobacterales</taxon>
        <taxon>Roseobacteraceae</taxon>
        <taxon>Oceaniovalibus</taxon>
    </lineage>
</organism>
<feature type="domain" description="PNPLA" evidence="3">
    <location>
        <begin position="11"/>
        <end position="217"/>
    </location>
</feature>
<feature type="active site" description="Proton acceptor" evidence="2">
    <location>
        <position position="204"/>
    </location>
</feature>
<name>K2GNA4_9RHOB</name>
<dbReference type="OrthoDB" id="7401351at2"/>
<reference evidence="4 5" key="1">
    <citation type="journal article" date="2012" name="J. Bacteriol.">
        <title>Draft Genome Sequence of Oceaniovalibus guishaninsula JLT2003T.</title>
        <authorList>
            <person name="Tang K."/>
            <person name="Liu K."/>
            <person name="Jiao N."/>
        </authorList>
    </citation>
    <scope>NUCLEOTIDE SEQUENCE [LARGE SCALE GENOMIC DNA]</scope>
    <source>
        <strain evidence="4 5">JLT2003</strain>
    </source>
</reference>
<comment type="caution">
    <text evidence="4">The sequence shown here is derived from an EMBL/GenBank/DDBJ whole genome shotgun (WGS) entry which is preliminary data.</text>
</comment>
<dbReference type="EMBL" id="AMGO01000036">
    <property type="protein sequence ID" value="EKE44121.1"/>
    <property type="molecule type" value="Genomic_DNA"/>
</dbReference>
<dbReference type="PATRIC" id="fig|1231392.3.peg.1643"/>
<evidence type="ECO:0000256" key="1">
    <source>
        <dbReference type="ARBA" id="ARBA00023098"/>
    </source>
</evidence>
<dbReference type="GO" id="GO:0016042">
    <property type="term" value="P:lipid catabolic process"/>
    <property type="evidence" value="ECO:0007669"/>
    <property type="project" value="UniProtKB-UniRule"/>
</dbReference>
<feature type="short sequence motif" description="GXSXG" evidence="2">
    <location>
        <begin position="43"/>
        <end position="47"/>
    </location>
</feature>
<protein>
    <submittedName>
        <fullName evidence="4">Patatin-like phospholipase family protein</fullName>
    </submittedName>
</protein>
<dbReference type="InterPro" id="IPR016035">
    <property type="entry name" value="Acyl_Trfase/lysoPLipase"/>
</dbReference>
<evidence type="ECO:0000259" key="3">
    <source>
        <dbReference type="PROSITE" id="PS51635"/>
    </source>
</evidence>
<dbReference type="AlphaFoldDB" id="K2GNA4"/>
<keyword evidence="2" id="KW-0442">Lipid degradation</keyword>
<dbReference type="RefSeq" id="WP_007426789.1">
    <property type="nucleotide sequence ID" value="NZ_AMGO01000036.1"/>
</dbReference>
<sequence length="279" mass="30283">MARLTPPYDQLVFSGGGTRCFWQGGLLHVLRDAIGLDPARIAGVSGGALSACGFISRRGTVVRETMIEAFKDQDRNLPLHEPFDGEPGNSPHQQIYRKVVETVLDADAQRRIANGPAFEIVIARPPDSNWAKLSATAVMAAYEADLAVRSTPHLSWAEKAGLTPERVDARAAAAEGRLIDLVCAAATIPPAFDPPLWDGKPAIDAGMTDQAPVPQPDEGTTLILLTRRFRNIPDIPGRTYLQPQDEVPADKIDFTDPDKLRRTWAMGEDAARALLADMD</sequence>
<evidence type="ECO:0000256" key="2">
    <source>
        <dbReference type="PROSITE-ProRule" id="PRU01161"/>
    </source>
</evidence>
<dbReference type="SUPFAM" id="SSF52151">
    <property type="entry name" value="FabD/lysophospholipase-like"/>
    <property type="match status" value="1"/>
</dbReference>
<dbReference type="InterPro" id="IPR002641">
    <property type="entry name" value="PNPLA_dom"/>
</dbReference>
<dbReference type="Proteomes" id="UP000006765">
    <property type="component" value="Unassembled WGS sequence"/>
</dbReference>
<evidence type="ECO:0000313" key="4">
    <source>
        <dbReference type="EMBL" id="EKE44121.1"/>
    </source>
</evidence>
<dbReference type="eggNOG" id="COG1752">
    <property type="taxonomic scope" value="Bacteria"/>
</dbReference>
<feature type="active site" description="Nucleophile" evidence="2">
    <location>
        <position position="45"/>
    </location>
</feature>
<keyword evidence="1 2" id="KW-0443">Lipid metabolism</keyword>